<evidence type="ECO:0000256" key="1">
    <source>
        <dbReference type="ARBA" id="ARBA00001974"/>
    </source>
</evidence>
<organism evidence="8 9">
    <name type="scientific">Mangrovimicrobium sediminis</name>
    <dbReference type="NCBI Taxonomy" id="2562682"/>
    <lineage>
        <taxon>Bacteria</taxon>
        <taxon>Pseudomonadati</taxon>
        <taxon>Pseudomonadota</taxon>
        <taxon>Gammaproteobacteria</taxon>
        <taxon>Cellvibrionales</taxon>
        <taxon>Halieaceae</taxon>
        <taxon>Mangrovimicrobium</taxon>
    </lineage>
</organism>
<dbReference type="EMBL" id="SRLE01000016">
    <property type="protein sequence ID" value="TGD71052.1"/>
    <property type="molecule type" value="Genomic_DNA"/>
</dbReference>
<name>A0A4Z0LUR3_9GAMM</name>
<keyword evidence="7" id="KW-0503">Monooxygenase</keyword>
<evidence type="ECO:0000256" key="6">
    <source>
        <dbReference type="ARBA" id="ARBA00023002"/>
    </source>
</evidence>
<sequence length="636" mass="72718">MINTRSPNLPTSDQIDIAALKARYRAERDKRMRQEGQAQYVRPVGEFADSYEADPYTPVTPREALDEDLEIAILGGGWSGIMAGVQLRRAGLDDFRNIDHAGDFGGVWYWNRYPGLQCDNDAYCYLPMLEETGFMPSKKFTDGFEILEYSQDIARRYKLYDKALFHTMVNGLRWDQDIQRWRITTAQGDEIRARFVIMANGLLNIPKLPGIPGIDKFQGHMFHTARWDYDYTGGSQKNPVLDKLKDKKVAIVGTGATAIQLVPFLGKYSEHFYVLQRTPSCVDSRRNSETDPEWAKSLKPGWQEERRANFHRGANERFQPREKDLICDIWTEVNRNLAAELEEQDWPELSAEDFAARYEDMDFRVMERLRQRVDEIVKDPETADKLKPWYRYQCKRPTSNDNYYATFNQPNVTLLDVAATRGVERMTEKGFVVDGVEYEVDCMIFASGYEVTSDLDRRWGFATFEGRDGLSIYDHWRGGLKTMHGVMTNGFPNLYIIGLNQGGLNSTLTKNFEEQSAHVAYIIGEAIKRGAATIEPSKAAQDGYVQHLRDTEIDRTEWIRDCTPSYFNNEGKPDLDENGNERYRFYLGDVYGPGWDAFVKLLADWRADGKLEGLVLEGSRDSAASDAAQAPTAEPA</sequence>
<evidence type="ECO:0000256" key="3">
    <source>
        <dbReference type="ARBA" id="ARBA00022630"/>
    </source>
</evidence>
<evidence type="ECO:0000313" key="8">
    <source>
        <dbReference type="EMBL" id="TGD71052.1"/>
    </source>
</evidence>
<dbReference type="Proteomes" id="UP000298050">
    <property type="component" value="Unassembled WGS sequence"/>
</dbReference>
<dbReference type="RefSeq" id="WP_135446375.1">
    <property type="nucleotide sequence ID" value="NZ_SRLE01000016.1"/>
</dbReference>
<dbReference type="GO" id="GO:0004497">
    <property type="term" value="F:monooxygenase activity"/>
    <property type="evidence" value="ECO:0007669"/>
    <property type="project" value="UniProtKB-KW"/>
</dbReference>
<dbReference type="InterPro" id="IPR036188">
    <property type="entry name" value="FAD/NAD-bd_sf"/>
</dbReference>
<evidence type="ECO:0000256" key="2">
    <source>
        <dbReference type="ARBA" id="ARBA00010139"/>
    </source>
</evidence>
<keyword evidence="5" id="KW-0521">NADP</keyword>
<reference evidence="8 9" key="1">
    <citation type="submission" date="2019-04" db="EMBL/GenBank/DDBJ databases">
        <title>Taxonomy of novel Haliea sp. from mangrove soil of West Coast of India.</title>
        <authorList>
            <person name="Verma A."/>
            <person name="Kumar P."/>
            <person name="Krishnamurthi S."/>
        </authorList>
    </citation>
    <scope>NUCLEOTIDE SEQUENCE [LARGE SCALE GENOMIC DNA]</scope>
    <source>
        <strain evidence="8 9">SAOS-164</strain>
    </source>
</reference>
<gene>
    <name evidence="8" type="ORF">E4634_19590</name>
</gene>
<evidence type="ECO:0000256" key="5">
    <source>
        <dbReference type="ARBA" id="ARBA00022857"/>
    </source>
</evidence>
<evidence type="ECO:0000313" key="9">
    <source>
        <dbReference type="Proteomes" id="UP000298050"/>
    </source>
</evidence>
<dbReference type="SUPFAM" id="SSF51905">
    <property type="entry name" value="FAD/NAD(P)-binding domain"/>
    <property type="match status" value="1"/>
</dbReference>
<dbReference type="PANTHER" id="PTHR43098">
    <property type="entry name" value="L-ORNITHINE N(5)-MONOOXYGENASE-RELATED"/>
    <property type="match status" value="1"/>
</dbReference>
<evidence type="ECO:0000256" key="7">
    <source>
        <dbReference type="ARBA" id="ARBA00023033"/>
    </source>
</evidence>
<evidence type="ECO:0000256" key="4">
    <source>
        <dbReference type="ARBA" id="ARBA00022827"/>
    </source>
</evidence>
<dbReference type="OrthoDB" id="312624at2"/>
<dbReference type="Pfam" id="PF13738">
    <property type="entry name" value="Pyr_redox_3"/>
    <property type="match status" value="1"/>
</dbReference>
<accession>A0A4Z0LUR3</accession>
<comment type="caution">
    <text evidence="8">The sequence shown here is derived from an EMBL/GenBank/DDBJ whole genome shotgun (WGS) entry which is preliminary data.</text>
</comment>
<keyword evidence="3" id="KW-0285">Flavoprotein</keyword>
<dbReference type="Gene3D" id="3.50.50.60">
    <property type="entry name" value="FAD/NAD(P)-binding domain"/>
    <property type="match status" value="2"/>
</dbReference>
<proteinExistence type="inferred from homology"/>
<keyword evidence="4" id="KW-0274">FAD</keyword>
<dbReference type="AlphaFoldDB" id="A0A4Z0LUR3"/>
<comment type="cofactor">
    <cofactor evidence="1">
        <name>FAD</name>
        <dbReference type="ChEBI" id="CHEBI:57692"/>
    </cofactor>
</comment>
<dbReference type="PANTHER" id="PTHR43098:SF4">
    <property type="entry name" value="BLR3857 PROTEIN"/>
    <property type="match status" value="1"/>
</dbReference>
<keyword evidence="6" id="KW-0560">Oxidoreductase</keyword>
<keyword evidence="9" id="KW-1185">Reference proteome</keyword>
<protein>
    <submittedName>
        <fullName evidence="8">NAD(P)/FAD-dependent oxidoreductase</fullName>
    </submittedName>
</protein>
<dbReference type="InterPro" id="IPR050775">
    <property type="entry name" value="FAD-binding_Monooxygenases"/>
</dbReference>
<comment type="similarity">
    <text evidence="2">Belongs to the FAD-binding monooxygenase family.</text>
</comment>